<dbReference type="EMBL" id="JAOQAZ010000007">
    <property type="protein sequence ID" value="KAJ4264890.1"/>
    <property type="molecule type" value="Genomic_DNA"/>
</dbReference>
<comment type="caution">
    <text evidence="4">The sequence shown here is derived from an EMBL/GenBank/DDBJ whole genome shotgun (WGS) entry which is preliminary data.</text>
</comment>
<reference evidence="4" key="1">
    <citation type="submission" date="2022-09" db="EMBL/GenBank/DDBJ databases">
        <title>Fusarium specimens isolated from Avocado Roots.</title>
        <authorList>
            <person name="Stajich J."/>
            <person name="Roper C."/>
            <person name="Heimlech-Rivalta G."/>
        </authorList>
    </citation>
    <scope>NUCLEOTIDE SEQUENCE</scope>
    <source>
        <strain evidence="4">CF00136</strain>
    </source>
</reference>
<dbReference type="InterPro" id="IPR001357">
    <property type="entry name" value="BRCT_dom"/>
</dbReference>
<evidence type="ECO:0000313" key="4">
    <source>
        <dbReference type="EMBL" id="KAJ4264890.1"/>
    </source>
</evidence>
<dbReference type="PROSITE" id="PS50172">
    <property type="entry name" value="BRCT"/>
    <property type="match status" value="1"/>
</dbReference>
<proteinExistence type="predicted"/>
<dbReference type="Proteomes" id="UP001152049">
    <property type="component" value="Unassembled WGS sequence"/>
</dbReference>
<dbReference type="SUPFAM" id="SSF52113">
    <property type="entry name" value="BRCT domain"/>
    <property type="match status" value="1"/>
</dbReference>
<dbReference type="CDD" id="cd00027">
    <property type="entry name" value="BRCT"/>
    <property type="match status" value="1"/>
</dbReference>
<accession>A0A9W8VIT4</accession>
<evidence type="ECO:0000259" key="2">
    <source>
        <dbReference type="PROSITE" id="PS50172"/>
    </source>
</evidence>
<dbReference type="InterPro" id="IPR036420">
    <property type="entry name" value="BRCT_dom_sf"/>
</dbReference>
<feature type="compositionally biased region" description="Basic and acidic residues" evidence="1">
    <location>
        <begin position="405"/>
        <end position="418"/>
    </location>
</feature>
<evidence type="ECO:0000256" key="1">
    <source>
        <dbReference type="SAM" id="MobiDB-lite"/>
    </source>
</evidence>
<feature type="domain" description="WGR" evidence="3">
    <location>
        <begin position="129"/>
        <end position="233"/>
    </location>
</feature>
<protein>
    <recommendedName>
        <fullName evidence="6">BRCT domain-containing protein</fullName>
    </recommendedName>
</protein>
<dbReference type="AlphaFoldDB" id="A0A9W8VIT4"/>
<dbReference type="PROSITE" id="PS51977">
    <property type="entry name" value="WGR"/>
    <property type="match status" value="1"/>
</dbReference>
<name>A0A9W8VIT4_9HYPO</name>
<dbReference type="InterPro" id="IPR008893">
    <property type="entry name" value="WGR_domain"/>
</dbReference>
<gene>
    <name evidence="4" type="ORF">NW762_005133</name>
</gene>
<feature type="compositionally biased region" description="Basic and acidic residues" evidence="1">
    <location>
        <begin position="323"/>
        <end position="336"/>
    </location>
</feature>
<feature type="compositionally biased region" description="Polar residues" evidence="1">
    <location>
        <begin position="381"/>
        <end position="398"/>
    </location>
</feature>
<feature type="compositionally biased region" description="Low complexity" evidence="1">
    <location>
        <begin position="346"/>
        <end position="356"/>
    </location>
</feature>
<evidence type="ECO:0000259" key="3">
    <source>
        <dbReference type="PROSITE" id="PS51977"/>
    </source>
</evidence>
<keyword evidence="5" id="KW-1185">Reference proteome</keyword>
<organism evidence="4 5">
    <name type="scientific">Fusarium torreyae</name>
    <dbReference type="NCBI Taxonomy" id="1237075"/>
    <lineage>
        <taxon>Eukaryota</taxon>
        <taxon>Fungi</taxon>
        <taxon>Dikarya</taxon>
        <taxon>Ascomycota</taxon>
        <taxon>Pezizomycotina</taxon>
        <taxon>Sordariomycetes</taxon>
        <taxon>Hypocreomycetidae</taxon>
        <taxon>Hypocreales</taxon>
        <taxon>Nectriaceae</taxon>
        <taxon>Fusarium</taxon>
    </lineage>
</organism>
<feature type="domain" description="BRCT" evidence="2">
    <location>
        <begin position="1"/>
        <end position="97"/>
    </location>
</feature>
<feature type="region of interest" description="Disordered" evidence="1">
    <location>
        <begin position="264"/>
        <end position="418"/>
    </location>
</feature>
<dbReference type="OrthoDB" id="342264at2759"/>
<evidence type="ECO:0008006" key="6">
    <source>
        <dbReference type="Google" id="ProtNLM"/>
    </source>
</evidence>
<sequence>MPSQIFKNRVFAAAGPLPGQLTIDNLKRWSSLRKGVFLEDFDESVTHLLCTREQFDKKVPRVKEGLKRSRGFHIVHCDWFEFSTVQNKRIPEAEYSMRNILAKQNAKKREKERIEKGKREAEKFVNTNLYHLYRDRENFVYQVDLTRDDELTGEMGQKYTLCLWESNAKPSLYWFTAKFLKRKGSSQPSYHRPSPHSGKWKLELSQFMDFFKKKTGIDWTDRVTLAHTMPSSYFQYAPPTGGKPVGRRLTFDIDYCREINAGLRGLPWPPVENSETKEDSAESDPDTGPRNFDDEGEMVDSPPKSNPIPEEREAPVGVQSDDTQVHYKEPEGKIEVPSENMEMDTESTSIETASSAFDCVSPAKFATSSPPDDEHGMPKSSEVTTATTVGDSGSTEPSMESEAPEGSHVHKESSHLVI</sequence>
<dbReference type="Gene3D" id="3.40.50.10190">
    <property type="entry name" value="BRCT domain"/>
    <property type="match status" value="1"/>
</dbReference>
<evidence type="ECO:0000313" key="5">
    <source>
        <dbReference type="Proteomes" id="UP001152049"/>
    </source>
</evidence>